<protein>
    <submittedName>
        <fullName evidence="14">SET domain-containing protein</fullName>
    </submittedName>
</protein>
<dbReference type="InterPro" id="IPR046341">
    <property type="entry name" value="SET_dom_sf"/>
</dbReference>
<evidence type="ECO:0000259" key="13">
    <source>
        <dbReference type="PROSITE" id="PS50868"/>
    </source>
</evidence>
<evidence type="ECO:0000256" key="4">
    <source>
        <dbReference type="ARBA" id="ARBA00022603"/>
    </source>
</evidence>
<dbReference type="PROSITE" id="PS50280">
    <property type="entry name" value="SET"/>
    <property type="match status" value="1"/>
</dbReference>
<dbReference type="PANTHER" id="PTHR46223:SF3">
    <property type="entry name" value="HISTONE-LYSINE N-METHYLTRANSFERASE SET-23"/>
    <property type="match status" value="1"/>
</dbReference>
<dbReference type="CDD" id="cd00024">
    <property type="entry name" value="CD_CSD"/>
    <property type="match status" value="1"/>
</dbReference>
<dbReference type="GO" id="GO:0042054">
    <property type="term" value="F:histone methyltransferase activity"/>
    <property type="evidence" value="ECO:0007669"/>
    <property type="project" value="InterPro"/>
</dbReference>
<comment type="caution">
    <text evidence="14">The sequence shown here is derived from an EMBL/GenBank/DDBJ whole genome shotgun (WGS) entry which is preliminary data.</text>
</comment>
<name>A0A9P4TZN3_9PEZI</name>
<evidence type="ECO:0000256" key="1">
    <source>
        <dbReference type="ARBA" id="ARBA00004286"/>
    </source>
</evidence>
<comment type="subcellular location">
    <subcellularLocation>
        <location evidence="1">Chromosome</location>
    </subcellularLocation>
</comment>
<feature type="region of interest" description="Disordered" evidence="9">
    <location>
        <begin position="81"/>
        <end position="138"/>
    </location>
</feature>
<dbReference type="SUPFAM" id="SSF54160">
    <property type="entry name" value="Chromo domain-like"/>
    <property type="match status" value="1"/>
</dbReference>
<dbReference type="GO" id="GO:0032259">
    <property type="term" value="P:methylation"/>
    <property type="evidence" value="ECO:0007669"/>
    <property type="project" value="UniProtKB-KW"/>
</dbReference>
<sequence length="506" mass="57327">MPRFAGATIKVENVDRIVCHRSFKGNEEYLIKWGGQQAPNCWPYSWHPIYELAGADGLNGSSNNSCLKFVQIYLNSLRKRKRTTPSNEESLKRKNSEPHSYRLSPFERTEIENGASSRASSLFSTHSEESNSSTDVSHETTYNCKLEVEGPYIVAKASIVHPIDTSDFPTTAMLDRARLSSMTIAETKIRAEFIRDLQHIRGAKPIKLVNTHDTTSPPLSFHFVDEYVYGKGVYPPDPDALIGCKNCRPDMGGHCGCEYTKVCECLEYAEVAHAKLTEEEELQWQVADRNGESTLGLPKRFPYSKGTGYLVQSYINSGFPIYECNEKCACGPICKSRVVQKGRHVGLEIFKTRDRGWGLRSTEHLRYGEFIDTYRGEVITDEEATKREDDGDKDKESYLFSLDKHHKDAAYVVDGQYFGGPSRFINHSCDPNCAIYAVSYDKNNTFIYDLAFFAVREIPPGQELTFDYCAGTSPDEFSSSQQEIEVEDDSIPCRCKSANCRKWLWK</sequence>
<evidence type="ECO:0000256" key="5">
    <source>
        <dbReference type="ARBA" id="ARBA00022679"/>
    </source>
</evidence>
<dbReference type="InterPro" id="IPR003616">
    <property type="entry name" value="Post-SET_dom"/>
</dbReference>
<dbReference type="Gene3D" id="2.170.270.10">
    <property type="entry name" value="SET domain"/>
    <property type="match status" value="1"/>
</dbReference>
<feature type="compositionally biased region" description="Basic and acidic residues" evidence="9">
    <location>
        <begin position="89"/>
        <end position="111"/>
    </location>
</feature>
<dbReference type="SMART" id="SM00468">
    <property type="entry name" value="PreSET"/>
    <property type="match status" value="1"/>
</dbReference>
<dbReference type="OrthoDB" id="308383at2759"/>
<dbReference type="SUPFAM" id="SSF82199">
    <property type="entry name" value="SET domain"/>
    <property type="match status" value="1"/>
</dbReference>
<dbReference type="Pfam" id="PF00856">
    <property type="entry name" value="SET"/>
    <property type="match status" value="1"/>
</dbReference>
<comment type="subunit">
    <text evidence="2">Component of the NuA4 histone acetyltransferase complex.</text>
</comment>
<feature type="domain" description="SET" evidence="11">
    <location>
        <begin position="345"/>
        <end position="469"/>
    </location>
</feature>
<dbReference type="InterPro" id="IPR000953">
    <property type="entry name" value="Chromo/chromo_shadow_dom"/>
</dbReference>
<feature type="domain" description="Chromo" evidence="10">
    <location>
        <begin position="12"/>
        <end position="85"/>
    </location>
</feature>
<dbReference type="Proteomes" id="UP000800235">
    <property type="component" value="Unassembled WGS sequence"/>
</dbReference>
<evidence type="ECO:0000256" key="3">
    <source>
        <dbReference type="ARBA" id="ARBA00022454"/>
    </source>
</evidence>
<evidence type="ECO:0000313" key="15">
    <source>
        <dbReference type="Proteomes" id="UP000800235"/>
    </source>
</evidence>
<feature type="compositionally biased region" description="Polar residues" evidence="9">
    <location>
        <begin position="114"/>
        <end position="138"/>
    </location>
</feature>
<gene>
    <name evidence="14" type="ORF">EJ08DRAFT_649186</name>
</gene>
<feature type="domain" description="Pre-SET" evidence="12">
    <location>
        <begin position="251"/>
        <end position="342"/>
    </location>
</feature>
<keyword evidence="7" id="KW-0479">Metal-binding</keyword>
<dbReference type="PROSITE" id="PS50013">
    <property type="entry name" value="CHROMO_2"/>
    <property type="match status" value="1"/>
</dbReference>
<accession>A0A9P4TZN3</accession>
<organism evidence="14 15">
    <name type="scientific">Tothia fuscella</name>
    <dbReference type="NCBI Taxonomy" id="1048955"/>
    <lineage>
        <taxon>Eukaryota</taxon>
        <taxon>Fungi</taxon>
        <taxon>Dikarya</taxon>
        <taxon>Ascomycota</taxon>
        <taxon>Pezizomycotina</taxon>
        <taxon>Dothideomycetes</taxon>
        <taxon>Pleosporomycetidae</taxon>
        <taxon>Venturiales</taxon>
        <taxon>Cylindrosympodiaceae</taxon>
        <taxon>Tothia</taxon>
    </lineage>
</organism>
<dbReference type="Pfam" id="PF05033">
    <property type="entry name" value="Pre-SET"/>
    <property type="match status" value="1"/>
</dbReference>
<keyword evidence="5" id="KW-0808">Transferase</keyword>
<dbReference type="SMART" id="SM00317">
    <property type="entry name" value="SET"/>
    <property type="match status" value="1"/>
</dbReference>
<evidence type="ECO:0000259" key="11">
    <source>
        <dbReference type="PROSITE" id="PS50280"/>
    </source>
</evidence>
<evidence type="ECO:0000256" key="2">
    <source>
        <dbReference type="ARBA" id="ARBA00011353"/>
    </source>
</evidence>
<evidence type="ECO:0000256" key="8">
    <source>
        <dbReference type="ARBA" id="ARBA00022833"/>
    </source>
</evidence>
<proteinExistence type="predicted"/>
<keyword evidence="4" id="KW-0489">Methyltransferase</keyword>
<dbReference type="InterPro" id="IPR007728">
    <property type="entry name" value="Pre-SET_dom"/>
</dbReference>
<keyword evidence="6" id="KW-0949">S-adenosyl-L-methionine</keyword>
<evidence type="ECO:0000256" key="6">
    <source>
        <dbReference type="ARBA" id="ARBA00022691"/>
    </source>
</evidence>
<dbReference type="GO" id="GO:0008270">
    <property type="term" value="F:zinc ion binding"/>
    <property type="evidence" value="ECO:0007669"/>
    <property type="project" value="InterPro"/>
</dbReference>
<dbReference type="PANTHER" id="PTHR46223">
    <property type="entry name" value="HISTONE-LYSINE N-METHYLTRANSFERASE SUV39H"/>
    <property type="match status" value="1"/>
</dbReference>
<evidence type="ECO:0000256" key="9">
    <source>
        <dbReference type="SAM" id="MobiDB-lite"/>
    </source>
</evidence>
<dbReference type="GO" id="GO:0005634">
    <property type="term" value="C:nucleus"/>
    <property type="evidence" value="ECO:0007669"/>
    <property type="project" value="InterPro"/>
</dbReference>
<feature type="domain" description="Post-SET" evidence="13">
    <location>
        <begin position="489"/>
        <end position="505"/>
    </location>
</feature>
<dbReference type="InterPro" id="IPR050973">
    <property type="entry name" value="H3K9_Histone-Lys_N-MTase"/>
</dbReference>
<dbReference type="PROSITE" id="PS50868">
    <property type="entry name" value="POST_SET"/>
    <property type="match status" value="1"/>
</dbReference>
<dbReference type="InterPro" id="IPR001214">
    <property type="entry name" value="SET_dom"/>
</dbReference>
<dbReference type="InterPro" id="IPR016197">
    <property type="entry name" value="Chromo-like_dom_sf"/>
</dbReference>
<evidence type="ECO:0000256" key="7">
    <source>
        <dbReference type="ARBA" id="ARBA00022723"/>
    </source>
</evidence>
<dbReference type="PROSITE" id="PS50867">
    <property type="entry name" value="PRE_SET"/>
    <property type="match status" value="1"/>
</dbReference>
<dbReference type="EMBL" id="MU007034">
    <property type="protein sequence ID" value="KAF2431108.1"/>
    <property type="molecule type" value="Genomic_DNA"/>
</dbReference>
<dbReference type="GO" id="GO:0005694">
    <property type="term" value="C:chromosome"/>
    <property type="evidence" value="ECO:0007669"/>
    <property type="project" value="UniProtKB-SubCell"/>
</dbReference>
<keyword evidence="3" id="KW-0158">Chromosome</keyword>
<dbReference type="AlphaFoldDB" id="A0A9P4TZN3"/>
<evidence type="ECO:0000313" key="14">
    <source>
        <dbReference type="EMBL" id="KAF2431108.1"/>
    </source>
</evidence>
<evidence type="ECO:0000259" key="12">
    <source>
        <dbReference type="PROSITE" id="PS50867"/>
    </source>
</evidence>
<evidence type="ECO:0000259" key="10">
    <source>
        <dbReference type="PROSITE" id="PS50013"/>
    </source>
</evidence>
<keyword evidence="15" id="KW-1185">Reference proteome</keyword>
<reference evidence="14" key="1">
    <citation type="journal article" date="2020" name="Stud. Mycol.">
        <title>101 Dothideomycetes genomes: a test case for predicting lifestyles and emergence of pathogens.</title>
        <authorList>
            <person name="Haridas S."/>
            <person name="Albert R."/>
            <person name="Binder M."/>
            <person name="Bloem J."/>
            <person name="Labutti K."/>
            <person name="Salamov A."/>
            <person name="Andreopoulos B."/>
            <person name="Baker S."/>
            <person name="Barry K."/>
            <person name="Bills G."/>
            <person name="Bluhm B."/>
            <person name="Cannon C."/>
            <person name="Castanera R."/>
            <person name="Culley D."/>
            <person name="Daum C."/>
            <person name="Ezra D."/>
            <person name="Gonzalez J."/>
            <person name="Henrissat B."/>
            <person name="Kuo A."/>
            <person name="Liang C."/>
            <person name="Lipzen A."/>
            <person name="Lutzoni F."/>
            <person name="Magnuson J."/>
            <person name="Mondo S."/>
            <person name="Nolan M."/>
            <person name="Ohm R."/>
            <person name="Pangilinan J."/>
            <person name="Park H.-J."/>
            <person name="Ramirez L."/>
            <person name="Alfaro M."/>
            <person name="Sun H."/>
            <person name="Tritt A."/>
            <person name="Yoshinaga Y."/>
            <person name="Zwiers L.-H."/>
            <person name="Turgeon B."/>
            <person name="Goodwin S."/>
            <person name="Spatafora J."/>
            <person name="Crous P."/>
            <person name="Grigoriev I."/>
        </authorList>
    </citation>
    <scope>NUCLEOTIDE SEQUENCE</scope>
    <source>
        <strain evidence="14">CBS 130266</strain>
    </source>
</reference>
<keyword evidence="8" id="KW-0862">Zinc</keyword>